<evidence type="ECO:0000313" key="3">
    <source>
        <dbReference type="EMBL" id="KFH48745.1"/>
    </source>
</evidence>
<protein>
    <recommendedName>
        <fullName evidence="5">Ring-like domain-containing protein</fullName>
    </recommendedName>
</protein>
<evidence type="ECO:0008006" key="5">
    <source>
        <dbReference type="Google" id="ProtNLM"/>
    </source>
</evidence>
<gene>
    <name evidence="3" type="ORF">ACRE_004400</name>
</gene>
<dbReference type="HOGENOM" id="CLU_031806_1_0_1"/>
<reference evidence="4" key="1">
    <citation type="journal article" date="2014" name="Genome Announc.">
        <title>Genome sequence and annotation of Acremonium chrysogenum, producer of the beta-lactam antibiotic cephalosporin C.</title>
        <authorList>
            <person name="Terfehr D."/>
            <person name="Dahlmann T.A."/>
            <person name="Specht T."/>
            <person name="Zadra I."/>
            <person name="Kuernsteiner H."/>
            <person name="Kueck U."/>
        </authorList>
    </citation>
    <scope>NUCLEOTIDE SEQUENCE [LARGE SCALE GENOMIC DNA]</scope>
    <source>
        <strain evidence="4">ATCC 11550 / CBS 779.69 / DSM 880 / IAM 14645 / JCM 23072 / IMI 49137</strain>
    </source>
</reference>
<feature type="region of interest" description="Disordered" evidence="1">
    <location>
        <begin position="356"/>
        <end position="418"/>
    </location>
</feature>
<keyword evidence="2" id="KW-0812">Transmembrane</keyword>
<dbReference type="AlphaFoldDB" id="A0A086THB3"/>
<feature type="region of interest" description="Disordered" evidence="1">
    <location>
        <begin position="12"/>
        <end position="173"/>
    </location>
</feature>
<keyword evidence="4" id="KW-1185">Reference proteome</keyword>
<evidence type="ECO:0000256" key="2">
    <source>
        <dbReference type="SAM" id="Phobius"/>
    </source>
</evidence>
<accession>A0A086THB3</accession>
<feature type="compositionally biased region" description="Basic and acidic residues" evidence="1">
    <location>
        <begin position="109"/>
        <end position="138"/>
    </location>
</feature>
<proteinExistence type="predicted"/>
<organism evidence="3 4">
    <name type="scientific">Hapsidospora chrysogenum (strain ATCC 11550 / CBS 779.69 / DSM 880 / IAM 14645 / JCM 23072 / IMI 49137)</name>
    <name type="common">Acremonium chrysogenum</name>
    <dbReference type="NCBI Taxonomy" id="857340"/>
    <lineage>
        <taxon>Eukaryota</taxon>
        <taxon>Fungi</taxon>
        <taxon>Dikarya</taxon>
        <taxon>Ascomycota</taxon>
        <taxon>Pezizomycotina</taxon>
        <taxon>Sordariomycetes</taxon>
        <taxon>Hypocreomycetidae</taxon>
        <taxon>Hypocreales</taxon>
        <taxon>Bionectriaceae</taxon>
        <taxon>Hapsidospora</taxon>
    </lineage>
</organism>
<keyword evidence="2" id="KW-0472">Membrane</keyword>
<dbReference type="EMBL" id="JPKY01000002">
    <property type="protein sequence ID" value="KFH48745.1"/>
    <property type="molecule type" value="Genomic_DNA"/>
</dbReference>
<name>A0A086THB3_HAPC1</name>
<feature type="transmembrane region" description="Helical" evidence="2">
    <location>
        <begin position="321"/>
        <end position="345"/>
    </location>
</feature>
<feature type="compositionally biased region" description="Basic and acidic residues" evidence="1">
    <location>
        <begin position="18"/>
        <end position="51"/>
    </location>
</feature>
<evidence type="ECO:0000256" key="1">
    <source>
        <dbReference type="SAM" id="MobiDB-lite"/>
    </source>
</evidence>
<comment type="caution">
    <text evidence="3">The sequence shown here is derived from an EMBL/GenBank/DDBJ whole genome shotgun (WGS) entry which is preliminary data.</text>
</comment>
<dbReference type="Proteomes" id="UP000029964">
    <property type="component" value="Unassembled WGS sequence"/>
</dbReference>
<sequence>MLEYFTYKKVKKHKATKKAREEEEARDKEVEDAKGAAEPPKNDAHLDRTETHGSAGSEAPPLPERPLLDRSDESFIQSLLSEDGPVSPVSDEITVPQLDWPSDDAASVRSKDDARGAKGKEKEDVKGKGKEREDKDGGKGNPLSRLFSKRKKHSDNLKPSDANIPEDEQKREETDINNVLDRLNLSARNNKVISLSDESAELLQKFTQVFKDLANGVPTAYDDLVRLINDRDGTINRGFDKLPSSLKKLVTQLPDKLTSSIAPEILAAAAKSQGINASAEGGIKETAQKMFLPQNLLELITKPGALVGMLRAIVSALQTRWPAFIGVNVIWSVALFLLMFVLWYCHKRGREIRLEKEKSDAEGDIDGGSRIEELPDDPLLPEPRPDTTRLAMTGQPASGQEAPPPAVARDGPSSSARP</sequence>
<dbReference type="OrthoDB" id="5398191at2759"/>
<evidence type="ECO:0000313" key="4">
    <source>
        <dbReference type="Proteomes" id="UP000029964"/>
    </source>
</evidence>
<keyword evidence="2" id="KW-1133">Transmembrane helix</keyword>
<feature type="compositionally biased region" description="Basic and acidic residues" evidence="1">
    <location>
        <begin position="356"/>
        <end position="373"/>
    </location>
</feature>